<reference evidence="2" key="1">
    <citation type="journal article" date="2018" name="Nat. Microbiol.">
        <title>Leveraging single-cell genomics to expand the fungal tree of life.</title>
        <authorList>
            <person name="Ahrendt S.R."/>
            <person name="Quandt C.A."/>
            <person name="Ciobanu D."/>
            <person name="Clum A."/>
            <person name="Salamov A."/>
            <person name="Andreopoulos B."/>
            <person name="Cheng J.F."/>
            <person name="Woyke T."/>
            <person name="Pelin A."/>
            <person name="Henrissat B."/>
            <person name="Reynolds N.K."/>
            <person name="Benny G.L."/>
            <person name="Smith M.E."/>
            <person name="James T.Y."/>
            <person name="Grigoriev I.V."/>
        </authorList>
    </citation>
    <scope>NUCLEOTIDE SEQUENCE [LARGE SCALE GENOMIC DNA]</scope>
</reference>
<dbReference type="AlphaFoldDB" id="A0A4P9VYE0"/>
<protein>
    <submittedName>
        <fullName evidence="1">Uncharacterized protein</fullName>
    </submittedName>
</protein>
<organism evidence="1 2">
    <name type="scientific">Blyttiomyces helicus</name>
    <dbReference type="NCBI Taxonomy" id="388810"/>
    <lineage>
        <taxon>Eukaryota</taxon>
        <taxon>Fungi</taxon>
        <taxon>Fungi incertae sedis</taxon>
        <taxon>Chytridiomycota</taxon>
        <taxon>Chytridiomycota incertae sedis</taxon>
        <taxon>Chytridiomycetes</taxon>
        <taxon>Chytridiomycetes incertae sedis</taxon>
        <taxon>Blyttiomyces</taxon>
    </lineage>
</organism>
<dbReference type="EMBL" id="ML002082">
    <property type="protein sequence ID" value="RKO82796.1"/>
    <property type="molecule type" value="Genomic_DNA"/>
</dbReference>
<evidence type="ECO:0000313" key="1">
    <source>
        <dbReference type="EMBL" id="RKO82796.1"/>
    </source>
</evidence>
<keyword evidence="2" id="KW-1185">Reference proteome</keyword>
<dbReference type="InterPro" id="IPR050588">
    <property type="entry name" value="WNK_Ser-Thr_kinase"/>
</dbReference>
<gene>
    <name evidence="1" type="ORF">BDK51DRAFT_33893</name>
</gene>
<feature type="non-terminal residue" evidence="1">
    <location>
        <position position="1"/>
    </location>
</feature>
<dbReference type="PANTHER" id="PTHR13902">
    <property type="entry name" value="SERINE/THREONINE-PROTEIN KINASE WNK WITH NO LYSINE -RELATED"/>
    <property type="match status" value="1"/>
</dbReference>
<proteinExistence type="predicted"/>
<dbReference type="Proteomes" id="UP000269721">
    <property type="component" value="Unassembled WGS sequence"/>
</dbReference>
<sequence length="128" mass="14645">GIKPECLSRVTDAEVLDLINSCIGNEHDRLSAQKIIEHPFLAVEPEVVLVTTENRAQLTMQVVFKGVDKLSVKIEFNVDTDTAEEVVHEMIQEQVLPAKYQYRITGEINRLLRERRSRPRKSTNSARM</sequence>
<evidence type="ECO:0000313" key="2">
    <source>
        <dbReference type="Proteomes" id="UP000269721"/>
    </source>
</evidence>
<dbReference type="OrthoDB" id="4062651at2759"/>
<accession>A0A4P9VYE0</accession>
<name>A0A4P9VYE0_9FUNG</name>